<reference evidence="2" key="1">
    <citation type="submission" date="2009-07" db="EMBL/GenBank/DDBJ databases">
        <title>Complete genome sequence of Zobellia galactanivorans Dsij.</title>
        <authorList>
            <consortium name="Genoscope - CEA"/>
        </authorList>
    </citation>
    <scope>NUCLEOTIDE SEQUENCE [LARGE SCALE GENOMIC DNA]</scope>
    <source>
        <strain evidence="2">DSM 12802 / CCUG 47099 / CIP 106680 / NCIMB 13871 / Dsij</strain>
    </source>
</reference>
<dbReference type="HOGENOM" id="CLU_067890_3_1_10"/>
<dbReference type="PATRIC" id="fig|63186.3.peg.3800"/>
<dbReference type="Gene3D" id="2.30.110.10">
    <property type="entry name" value="Electron Transport, Fmn-binding Protein, Chain A"/>
    <property type="match status" value="1"/>
</dbReference>
<organism evidence="1 2">
    <name type="scientific">Zobellia galactanivorans (strain DSM 12802 / CCUG 47099 / CIP 106680 / NCIMB 13871 / Dsij)</name>
    <dbReference type="NCBI Taxonomy" id="63186"/>
    <lineage>
        <taxon>Bacteria</taxon>
        <taxon>Pseudomonadati</taxon>
        <taxon>Bacteroidota</taxon>
        <taxon>Flavobacteriia</taxon>
        <taxon>Flavobacteriales</taxon>
        <taxon>Flavobacteriaceae</taxon>
        <taxon>Zobellia</taxon>
    </lineage>
</organism>
<proteinExistence type="predicted"/>
<dbReference type="Pfam" id="PF12900">
    <property type="entry name" value="Pyridox_ox_2"/>
    <property type="match status" value="1"/>
</dbReference>
<dbReference type="RefSeq" id="WP_013995208.1">
    <property type="nucleotide sequence ID" value="NC_015844.1"/>
</dbReference>
<sequence>MNEISVSESTSILRKNYTGHLAYISDGKPYVVPITYYFDPEDNTLISYTTEGHKVNALRKNSSVSLVVEEIQSMVNWESALVLGEFEELNGEKAKEKLHTFVEGIKGIIHRQEHKNVEFINEFSSKSYSRGNPIIYIIKILEITGRRRET</sequence>
<evidence type="ECO:0000313" key="2">
    <source>
        <dbReference type="Proteomes" id="UP000008898"/>
    </source>
</evidence>
<dbReference type="KEGG" id="zga:ZOBELLIA_3880"/>
<dbReference type="Proteomes" id="UP000008898">
    <property type="component" value="Chromosome"/>
</dbReference>
<dbReference type="EMBL" id="FP476056">
    <property type="protein sequence ID" value="CAZ98018.1"/>
    <property type="molecule type" value="Genomic_DNA"/>
</dbReference>
<dbReference type="STRING" id="63186.ZOBELLIA_3880"/>
<evidence type="ECO:0000313" key="1">
    <source>
        <dbReference type="EMBL" id="CAZ98018.1"/>
    </source>
</evidence>
<keyword evidence="2" id="KW-1185">Reference proteome</keyword>
<reference evidence="1 2" key="2">
    <citation type="journal article" date="2012" name="Environ. Microbiol.">
        <title>Characterization of the first alginolytic operons in a marine bacterium: from their emergence in marine Flavobacteriia to their independent transfers to marine Proteobacteria and human gut Bacteroides.</title>
        <authorList>
            <person name="Thomas F."/>
            <person name="Barbeyron T."/>
            <person name="Tonon T."/>
            <person name="Genicot S."/>
            <person name="Czjzek M."/>
            <person name="Michel G."/>
        </authorList>
    </citation>
    <scope>NUCLEOTIDE SEQUENCE [LARGE SCALE GENOMIC DNA]</scope>
    <source>
        <strain evidence="2">DSM 12802 / CCUG 47099 / CIP 106680 / NCIMB 13871 / Dsij</strain>
    </source>
</reference>
<accession>G0L2A9</accession>
<dbReference type="AlphaFoldDB" id="G0L2A9"/>
<dbReference type="SUPFAM" id="SSF50475">
    <property type="entry name" value="FMN-binding split barrel"/>
    <property type="match status" value="1"/>
</dbReference>
<dbReference type="InterPro" id="IPR012349">
    <property type="entry name" value="Split_barrel_FMN-bd"/>
</dbReference>
<dbReference type="OrthoDB" id="9794935at2"/>
<dbReference type="InterPro" id="IPR024747">
    <property type="entry name" value="Pyridox_Oxase-rel"/>
</dbReference>
<protein>
    <recommendedName>
        <fullName evidence="3">Flavin mononucleotide-binding protein</fullName>
    </recommendedName>
</protein>
<name>G0L2A9_ZOBGA</name>
<gene>
    <name evidence="1" type="ordered locus">zobellia_3880</name>
</gene>
<evidence type="ECO:0008006" key="3">
    <source>
        <dbReference type="Google" id="ProtNLM"/>
    </source>
</evidence>